<gene>
    <name evidence="2" type="ORF">DQ384_24435</name>
</gene>
<dbReference type="PROSITE" id="PS50943">
    <property type="entry name" value="HTH_CROC1"/>
    <property type="match status" value="1"/>
</dbReference>
<dbReference type="InterPro" id="IPR010982">
    <property type="entry name" value="Lambda_DNA-bd_dom_sf"/>
</dbReference>
<dbReference type="Pfam" id="PF13560">
    <property type="entry name" value="HTH_31"/>
    <property type="match status" value="1"/>
</dbReference>
<reference evidence="2 3" key="1">
    <citation type="submission" date="2018-06" db="EMBL/GenBank/DDBJ databases">
        <title>Sphaerisporangium craniellae sp. nov., isolated from a marine sponge in the South China Sea.</title>
        <authorList>
            <person name="Li L."/>
        </authorList>
    </citation>
    <scope>NUCLEOTIDE SEQUENCE [LARGE SCALE GENOMIC DNA]</scope>
    <source>
        <strain evidence="2 3">CCTCC AA 208026</strain>
    </source>
</reference>
<dbReference type="GO" id="GO:0003677">
    <property type="term" value="F:DNA binding"/>
    <property type="evidence" value="ECO:0007669"/>
    <property type="project" value="InterPro"/>
</dbReference>
<dbReference type="InterPro" id="IPR001387">
    <property type="entry name" value="Cro/C1-type_HTH"/>
</dbReference>
<dbReference type="SUPFAM" id="SSF47413">
    <property type="entry name" value="lambda repressor-like DNA-binding domains"/>
    <property type="match status" value="1"/>
</dbReference>
<organism evidence="2 3">
    <name type="scientific">Sphaerisporangium album</name>
    <dbReference type="NCBI Taxonomy" id="509200"/>
    <lineage>
        <taxon>Bacteria</taxon>
        <taxon>Bacillati</taxon>
        <taxon>Actinomycetota</taxon>
        <taxon>Actinomycetes</taxon>
        <taxon>Streptosporangiales</taxon>
        <taxon>Streptosporangiaceae</taxon>
        <taxon>Sphaerisporangium</taxon>
    </lineage>
</organism>
<feature type="domain" description="HTH cro/C1-type" evidence="1">
    <location>
        <begin position="16"/>
        <end position="70"/>
    </location>
</feature>
<evidence type="ECO:0000313" key="3">
    <source>
        <dbReference type="Proteomes" id="UP000253094"/>
    </source>
</evidence>
<protein>
    <submittedName>
        <fullName evidence="2">XRE family transcriptional regulator</fullName>
    </submittedName>
</protein>
<dbReference type="RefSeq" id="WP_114031190.1">
    <property type="nucleotide sequence ID" value="NZ_QOIL01000014.1"/>
</dbReference>
<keyword evidence="3" id="KW-1185">Reference proteome</keyword>
<accession>A0A367FF13</accession>
<dbReference type="OrthoDB" id="3466567at2"/>
<evidence type="ECO:0000259" key="1">
    <source>
        <dbReference type="PROSITE" id="PS50943"/>
    </source>
</evidence>
<dbReference type="Gene3D" id="1.10.260.40">
    <property type="entry name" value="lambda repressor-like DNA-binding domains"/>
    <property type="match status" value="1"/>
</dbReference>
<dbReference type="Pfam" id="PF19054">
    <property type="entry name" value="DUF5753"/>
    <property type="match status" value="1"/>
</dbReference>
<dbReference type="InterPro" id="IPR043917">
    <property type="entry name" value="DUF5753"/>
</dbReference>
<evidence type="ECO:0000313" key="2">
    <source>
        <dbReference type="EMBL" id="RCG28277.1"/>
    </source>
</evidence>
<comment type="caution">
    <text evidence="2">The sequence shown here is derived from an EMBL/GenBank/DDBJ whole genome shotgun (WGS) entry which is preliminary data.</text>
</comment>
<name>A0A367FF13_9ACTN</name>
<dbReference type="CDD" id="cd00093">
    <property type="entry name" value="HTH_XRE"/>
    <property type="match status" value="1"/>
</dbReference>
<dbReference type="AlphaFoldDB" id="A0A367FF13"/>
<proteinExistence type="predicted"/>
<dbReference type="Proteomes" id="UP000253094">
    <property type="component" value="Unassembled WGS sequence"/>
</dbReference>
<dbReference type="SMART" id="SM00530">
    <property type="entry name" value="HTH_XRE"/>
    <property type="match status" value="1"/>
</dbReference>
<dbReference type="EMBL" id="QOIL01000014">
    <property type="protein sequence ID" value="RCG28277.1"/>
    <property type="molecule type" value="Genomic_DNA"/>
</dbReference>
<sequence>MAGNAGTSRAFLGRELRRAREAKGITRASLAKVCYVSESLVKLWETGRRVPVPDHLAQMDQLFEMNGILVRLREELVKTAVPLEWFGRWPEVENRAASLWWFEPTVIPGLLQTEDYMRAVLHAGNHQADVEEMVSARLERQKVLEKEDDPPMLVALISESVLRHNAGGAKTMVDQLTSLADMAERDNSVIVQIIPNRAFACAGFIAHFVIAGFDDGTDVAYVDNQLSGEVVEHAEDLVRLKRMFDAFRAEALPKQESISLIMEEVERWRI</sequence>